<evidence type="ECO:0000256" key="2">
    <source>
        <dbReference type="ARBA" id="ARBA00022692"/>
    </source>
</evidence>
<dbReference type="PROSITE" id="PS50850">
    <property type="entry name" value="MFS"/>
    <property type="match status" value="1"/>
</dbReference>
<dbReference type="Pfam" id="PF07690">
    <property type="entry name" value="MFS_1"/>
    <property type="match status" value="1"/>
</dbReference>
<evidence type="ECO:0000256" key="4">
    <source>
        <dbReference type="ARBA" id="ARBA00023136"/>
    </source>
</evidence>
<accession>A0A6A6H184</accession>
<feature type="transmembrane region" description="Helical" evidence="6">
    <location>
        <begin position="146"/>
        <end position="166"/>
    </location>
</feature>
<feature type="transmembrane region" description="Helical" evidence="6">
    <location>
        <begin position="205"/>
        <end position="225"/>
    </location>
</feature>
<feature type="transmembrane region" description="Helical" evidence="6">
    <location>
        <begin position="272"/>
        <end position="294"/>
    </location>
</feature>
<dbReference type="GO" id="GO:0005886">
    <property type="term" value="C:plasma membrane"/>
    <property type="evidence" value="ECO:0007669"/>
    <property type="project" value="TreeGrafter"/>
</dbReference>
<keyword evidence="3 6" id="KW-1133">Transmembrane helix</keyword>
<dbReference type="InterPro" id="IPR036259">
    <property type="entry name" value="MFS_trans_sf"/>
</dbReference>
<feature type="transmembrane region" description="Helical" evidence="6">
    <location>
        <begin position="79"/>
        <end position="104"/>
    </location>
</feature>
<dbReference type="PANTHER" id="PTHR23501:SF199">
    <property type="entry name" value="MFS EFFLUX TRANSPORTER INPD-RELATED"/>
    <property type="match status" value="1"/>
</dbReference>
<dbReference type="SUPFAM" id="SSF103473">
    <property type="entry name" value="MFS general substrate transporter"/>
    <property type="match status" value="2"/>
</dbReference>
<dbReference type="FunFam" id="1.20.1250.20:FF:000196">
    <property type="entry name" value="MFS toxin efflux pump (AflT)"/>
    <property type="match status" value="1"/>
</dbReference>
<dbReference type="Proteomes" id="UP000800092">
    <property type="component" value="Unassembled WGS sequence"/>
</dbReference>
<dbReference type="CDD" id="cd17502">
    <property type="entry name" value="MFS_Azr1_MDR_like"/>
    <property type="match status" value="1"/>
</dbReference>
<feature type="compositionally biased region" description="Polar residues" evidence="5">
    <location>
        <begin position="604"/>
        <end position="618"/>
    </location>
</feature>
<feature type="transmembrane region" description="Helical" evidence="6">
    <location>
        <begin position="116"/>
        <end position="134"/>
    </location>
</feature>
<dbReference type="EMBL" id="ML991824">
    <property type="protein sequence ID" value="KAF2231647.1"/>
    <property type="molecule type" value="Genomic_DNA"/>
</dbReference>
<dbReference type="InterPro" id="IPR011701">
    <property type="entry name" value="MFS"/>
</dbReference>
<feature type="transmembrane region" description="Helical" evidence="6">
    <location>
        <begin position="306"/>
        <end position="325"/>
    </location>
</feature>
<feature type="compositionally biased region" description="Low complexity" evidence="5">
    <location>
        <begin position="1"/>
        <end position="15"/>
    </location>
</feature>
<feature type="transmembrane region" description="Helical" evidence="6">
    <location>
        <begin position="405"/>
        <end position="426"/>
    </location>
</feature>
<evidence type="ECO:0000256" key="5">
    <source>
        <dbReference type="SAM" id="MobiDB-lite"/>
    </source>
</evidence>
<feature type="transmembrane region" description="Helical" evidence="6">
    <location>
        <begin position="172"/>
        <end position="193"/>
    </location>
</feature>
<dbReference type="OrthoDB" id="10021397at2759"/>
<feature type="transmembrane region" description="Helical" evidence="6">
    <location>
        <begin position="381"/>
        <end position="398"/>
    </location>
</feature>
<feature type="transmembrane region" description="Helical" evidence="6">
    <location>
        <begin position="345"/>
        <end position="369"/>
    </location>
</feature>
<dbReference type="GO" id="GO:0022857">
    <property type="term" value="F:transmembrane transporter activity"/>
    <property type="evidence" value="ECO:0007669"/>
    <property type="project" value="InterPro"/>
</dbReference>
<evidence type="ECO:0000256" key="3">
    <source>
        <dbReference type="ARBA" id="ARBA00022989"/>
    </source>
</evidence>
<feature type="compositionally biased region" description="Basic and acidic residues" evidence="5">
    <location>
        <begin position="50"/>
        <end position="72"/>
    </location>
</feature>
<feature type="transmembrane region" description="Helical" evidence="6">
    <location>
        <begin position="438"/>
        <end position="468"/>
    </location>
</feature>
<feature type="region of interest" description="Disordered" evidence="5">
    <location>
        <begin position="592"/>
        <end position="618"/>
    </location>
</feature>
<evidence type="ECO:0000313" key="8">
    <source>
        <dbReference type="EMBL" id="KAF2231647.1"/>
    </source>
</evidence>
<sequence>MVAQLSSSTPTLLTDDTPHYDTASDLTVPLTLPANAAAPKNSDDQLATNERSKEDYPEERQASGEDEEKHEYPRVSEQYLMTMALCLSVFSISLGHTMISTAIPEITDQFNSLGDIGWYGSAYSLTTGTFLPVFGRLYKVGSVKWIFLFAIFIFELGSLACGLARISRILIFGRALVGLGSAGISSGTLPIISHYVPVRQRFTHTTIMTAASGIAFLVGPLIGGAFTVHISWRWCFFINLPLGLLELLTELPKKMKTNRGSLRLFVHWFMKLERFGLFATFIDIPGIVCLLLALSWGGTTYTWSDWRIILLFVLYAILIMTSIAMQAWRKEYAISPFALGQRSIYAGLGFAFCMSAAFSIINYYMPIWFQAVKGASPTNSGVMSLPLVISVPVLSIMVRSAIMHVGYYMPFMIASSIFMSAGAGLLTTLRPNTGQEAWIGYLVLFGTGVGLGMQLSVIAVQTVLLLTVPSEGEVLIMSARHLGDAIFISIGQNIFENRLVSNLRSMQPDVNAPQIGSFGTTTMRNLFPAESLPKVLTAYNSAINQALYTAVGIAALSTIGSLLMKPTLSRTQLDEMKVTSVDMNEYKVAMRRSRRAEPCDTSRDLSSSRPSLTPLIST</sequence>
<reference evidence="8" key="1">
    <citation type="journal article" date="2020" name="Stud. Mycol.">
        <title>101 Dothideomycetes genomes: a test case for predicting lifestyles and emergence of pathogens.</title>
        <authorList>
            <person name="Haridas S."/>
            <person name="Albert R."/>
            <person name="Binder M."/>
            <person name="Bloem J."/>
            <person name="Labutti K."/>
            <person name="Salamov A."/>
            <person name="Andreopoulos B."/>
            <person name="Baker S."/>
            <person name="Barry K."/>
            <person name="Bills G."/>
            <person name="Bluhm B."/>
            <person name="Cannon C."/>
            <person name="Castanera R."/>
            <person name="Culley D."/>
            <person name="Daum C."/>
            <person name="Ezra D."/>
            <person name="Gonzalez J."/>
            <person name="Henrissat B."/>
            <person name="Kuo A."/>
            <person name="Liang C."/>
            <person name="Lipzen A."/>
            <person name="Lutzoni F."/>
            <person name="Magnuson J."/>
            <person name="Mondo S."/>
            <person name="Nolan M."/>
            <person name="Ohm R."/>
            <person name="Pangilinan J."/>
            <person name="Park H.-J."/>
            <person name="Ramirez L."/>
            <person name="Alfaro M."/>
            <person name="Sun H."/>
            <person name="Tritt A."/>
            <person name="Yoshinaga Y."/>
            <person name="Zwiers L.-H."/>
            <person name="Turgeon B."/>
            <person name="Goodwin S."/>
            <person name="Spatafora J."/>
            <person name="Crous P."/>
            <person name="Grigoriev I."/>
        </authorList>
    </citation>
    <scope>NUCLEOTIDE SEQUENCE</scope>
    <source>
        <strain evidence="8">Tuck. ex Michener</strain>
    </source>
</reference>
<organism evidence="8 9">
    <name type="scientific">Viridothelium virens</name>
    <name type="common">Speckled blister lichen</name>
    <name type="synonym">Trypethelium virens</name>
    <dbReference type="NCBI Taxonomy" id="1048519"/>
    <lineage>
        <taxon>Eukaryota</taxon>
        <taxon>Fungi</taxon>
        <taxon>Dikarya</taxon>
        <taxon>Ascomycota</taxon>
        <taxon>Pezizomycotina</taxon>
        <taxon>Dothideomycetes</taxon>
        <taxon>Dothideomycetes incertae sedis</taxon>
        <taxon>Trypetheliales</taxon>
        <taxon>Trypetheliaceae</taxon>
        <taxon>Viridothelium</taxon>
    </lineage>
</organism>
<gene>
    <name evidence="8" type="ORF">EV356DRAFT_451650</name>
</gene>
<protein>
    <submittedName>
        <fullName evidence="8">MFS transporter</fullName>
    </submittedName>
</protein>
<keyword evidence="4 6" id="KW-0472">Membrane</keyword>
<dbReference type="Gene3D" id="1.20.1250.20">
    <property type="entry name" value="MFS general substrate transporter like domains"/>
    <property type="match status" value="1"/>
</dbReference>
<dbReference type="AlphaFoldDB" id="A0A6A6H184"/>
<name>A0A6A6H184_VIRVR</name>
<evidence type="ECO:0000313" key="9">
    <source>
        <dbReference type="Proteomes" id="UP000800092"/>
    </source>
</evidence>
<keyword evidence="9" id="KW-1185">Reference proteome</keyword>
<comment type="subcellular location">
    <subcellularLocation>
        <location evidence="1">Membrane</location>
        <topology evidence="1">Multi-pass membrane protein</topology>
    </subcellularLocation>
</comment>
<dbReference type="Gene3D" id="1.20.1720.10">
    <property type="entry name" value="Multidrug resistance protein D"/>
    <property type="match status" value="1"/>
</dbReference>
<feature type="region of interest" description="Disordered" evidence="5">
    <location>
        <begin position="1"/>
        <end position="72"/>
    </location>
</feature>
<evidence type="ECO:0000259" key="7">
    <source>
        <dbReference type="PROSITE" id="PS50850"/>
    </source>
</evidence>
<keyword evidence="2 6" id="KW-0812">Transmembrane</keyword>
<feature type="domain" description="Major facilitator superfamily (MFS) profile" evidence="7">
    <location>
        <begin position="81"/>
        <end position="569"/>
    </location>
</feature>
<evidence type="ECO:0000256" key="1">
    <source>
        <dbReference type="ARBA" id="ARBA00004141"/>
    </source>
</evidence>
<evidence type="ECO:0000256" key="6">
    <source>
        <dbReference type="SAM" id="Phobius"/>
    </source>
</evidence>
<dbReference type="PANTHER" id="PTHR23501">
    <property type="entry name" value="MAJOR FACILITATOR SUPERFAMILY"/>
    <property type="match status" value="1"/>
</dbReference>
<dbReference type="InterPro" id="IPR020846">
    <property type="entry name" value="MFS_dom"/>
</dbReference>
<proteinExistence type="predicted"/>